<name>A0A2W6MVU1_9HELI</name>
<evidence type="ECO:0000259" key="7">
    <source>
        <dbReference type="Pfam" id="PF17827"/>
    </source>
</evidence>
<accession>A0A2W6MVU1</accession>
<dbReference type="EC" id="2.1.1.297" evidence="1"/>
<dbReference type="Pfam" id="PF05175">
    <property type="entry name" value="MTS"/>
    <property type="match status" value="1"/>
</dbReference>
<dbReference type="InterPro" id="IPR002052">
    <property type="entry name" value="DNA_methylase_N6_adenine_CS"/>
</dbReference>
<evidence type="ECO:0000256" key="2">
    <source>
        <dbReference type="ARBA" id="ARBA00022603"/>
    </source>
</evidence>
<sequence length="274" mass="31449">MLIKEALQLGASKLANFSRNLLEAELLLAYALGVERIYLHTHFLEPLDDFTQKRFLNFIKRRQKYEPIEYIIEKVSFYSNEFYISHGALIPRPESEILVDLALQTIQKNNLKNIAEVGIGSGILSITLAKILPSCIFQASDISSEALFNAFVNKEKFQVSNLTLHKSAYLDFNGGKKKSFDLLISNPPYIKEGFILPKPLDYEPSIALFGGKRGDEILCHLIDLAYFLEIPFVICEMGYDQKESIYNYAQKFNYKNLVFYKDLAQLDRGFILEF</sequence>
<evidence type="ECO:0000256" key="1">
    <source>
        <dbReference type="ARBA" id="ARBA00012771"/>
    </source>
</evidence>
<keyword evidence="2" id="KW-0489">Methyltransferase</keyword>
<dbReference type="SUPFAM" id="SSF53335">
    <property type="entry name" value="S-adenosyl-L-methionine-dependent methyltransferases"/>
    <property type="match status" value="1"/>
</dbReference>
<comment type="caution">
    <text evidence="8">The sequence shown here is derived from an EMBL/GenBank/DDBJ whole genome shotgun (WGS) entry which is preliminary data.</text>
</comment>
<evidence type="ECO:0000259" key="6">
    <source>
        <dbReference type="Pfam" id="PF05175"/>
    </source>
</evidence>
<keyword evidence="3" id="KW-0808">Transferase</keyword>
<dbReference type="Gene3D" id="3.40.50.150">
    <property type="entry name" value="Vaccinia Virus protein VP39"/>
    <property type="match status" value="1"/>
</dbReference>
<feature type="domain" description="Release factor glutamine methyltransferase N-terminal" evidence="7">
    <location>
        <begin position="5"/>
        <end position="72"/>
    </location>
</feature>
<evidence type="ECO:0000256" key="5">
    <source>
        <dbReference type="ARBA" id="ARBA00048391"/>
    </source>
</evidence>
<dbReference type="GO" id="GO:0003676">
    <property type="term" value="F:nucleic acid binding"/>
    <property type="evidence" value="ECO:0007669"/>
    <property type="project" value="InterPro"/>
</dbReference>
<dbReference type="OrthoDB" id="9800643at2"/>
<dbReference type="CDD" id="cd02440">
    <property type="entry name" value="AdoMet_MTases"/>
    <property type="match status" value="1"/>
</dbReference>
<dbReference type="PROSITE" id="PS00092">
    <property type="entry name" value="N6_MTASE"/>
    <property type="match status" value="1"/>
</dbReference>
<dbReference type="PANTHER" id="PTHR18895:SF74">
    <property type="entry name" value="MTRF1L RELEASE FACTOR GLUTAMINE METHYLTRANSFERASE"/>
    <property type="match status" value="1"/>
</dbReference>
<dbReference type="Gene3D" id="1.10.8.10">
    <property type="entry name" value="DNA helicase RuvA subunit, C-terminal domain"/>
    <property type="match status" value="1"/>
</dbReference>
<proteinExistence type="predicted"/>
<dbReference type="RefSeq" id="WP_111229885.1">
    <property type="nucleotide sequence ID" value="NZ_NBIU01000014.1"/>
</dbReference>
<dbReference type="InterPro" id="IPR007848">
    <property type="entry name" value="Small_mtfrase_dom"/>
</dbReference>
<gene>
    <name evidence="8" type="ORF">B6S12_05915</name>
</gene>
<keyword evidence="9" id="KW-1185">Reference proteome</keyword>
<dbReference type="EMBL" id="NBIU01000014">
    <property type="protein sequence ID" value="PZT48081.1"/>
    <property type="molecule type" value="Genomic_DNA"/>
</dbReference>
<dbReference type="InterPro" id="IPR050320">
    <property type="entry name" value="N5-glutamine_MTase"/>
</dbReference>
<dbReference type="InterPro" id="IPR004556">
    <property type="entry name" value="HemK-like"/>
</dbReference>
<dbReference type="InterPro" id="IPR029063">
    <property type="entry name" value="SAM-dependent_MTases_sf"/>
</dbReference>
<dbReference type="GO" id="GO:0032259">
    <property type="term" value="P:methylation"/>
    <property type="evidence" value="ECO:0007669"/>
    <property type="project" value="UniProtKB-KW"/>
</dbReference>
<dbReference type="PANTHER" id="PTHR18895">
    <property type="entry name" value="HEMK METHYLTRANSFERASE"/>
    <property type="match status" value="1"/>
</dbReference>
<evidence type="ECO:0000256" key="4">
    <source>
        <dbReference type="ARBA" id="ARBA00022691"/>
    </source>
</evidence>
<evidence type="ECO:0000313" key="9">
    <source>
        <dbReference type="Proteomes" id="UP000249746"/>
    </source>
</evidence>
<organism evidence="8 9">
    <name type="scientific">Helicobacter valdiviensis</name>
    <dbReference type="NCBI Taxonomy" id="1458358"/>
    <lineage>
        <taxon>Bacteria</taxon>
        <taxon>Pseudomonadati</taxon>
        <taxon>Campylobacterota</taxon>
        <taxon>Epsilonproteobacteria</taxon>
        <taxon>Campylobacterales</taxon>
        <taxon>Helicobacteraceae</taxon>
        <taxon>Helicobacter</taxon>
    </lineage>
</organism>
<evidence type="ECO:0000313" key="8">
    <source>
        <dbReference type="EMBL" id="PZT48081.1"/>
    </source>
</evidence>
<dbReference type="Proteomes" id="UP000249746">
    <property type="component" value="Unassembled WGS sequence"/>
</dbReference>
<feature type="domain" description="Methyltransferase small" evidence="6">
    <location>
        <begin position="101"/>
        <end position="190"/>
    </location>
</feature>
<dbReference type="NCBIfam" id="TIGR00536">
    <property type="entry name" value="hemK_fam"/>
    <property type="match status" value="1"/>
</dbReference>
<dbReference type="GO" id="GO:0102559">
    <property type="term" value="F:peptide chain release factor N(5)-glutamine methyltransferase activity"/>
    <property type="evidence" value="ECO:0007669"/>
    <property type="project" value="UniProtKB-EC"/>
</dbReference>
<protein>
    <recommendedName>
        <fullName evidence="1">peptide chain release factor N(5)-glutamine methyltransferase</fullName>
        <ecNumber evidence="1">2.1.1.297</ecNumber>
    </recommendedName>
</protein>
<dbReference type="InterPro" id="IPR040758">
    <property type="entry name" value="PrmC_N"/>
</dbReference>
<dbReference type="AlphaFoldDB" id="A0A2W6MVU1"/>
<dbReference type="Pfam" id="PF17827">
    <property type="entry name" value="PrmC_N"/>
    <property type="match status" value="1"/>
</dbReference>
<comment type="catalytic activity">
    <reaction evidence="5">
        <text>L-glutaminyl-[peptide chain release factor] + S-adenosyl-L-methionine = N(5)-methyl-L-glutaminyl-[peptide chain release factor] + S-adenosyl-L-homocysteine + H(+)</text>
        <dbReference type="Rhea" id="RHEA:42896"/>
        <dbReference type="Rhea" id="RHEA-COMP:10271"/>
        <dbReference type="Rhea" id="RHEA-COMP:10272"/>
        <dbReference type="ChEBI" id="CHEBI:15378"/>
        <dbReference type="ChEBI" id="CHEBI:30011"/>
        <dbReference type="ChEBI" id="CHEBI:57856"/>
        <dbReference type="ChEBI" id="CHEBI:59789"/>
        <dbReference type="ChEBI" id="CHEBI:61891"/>
        <dbReference type="EC" id="2.1.1.297"/>
    </reaction>
</comment>
<evidence type="ECO:0000256" key="3">
    <source>
        <dbReference type="ARBA" id="ARBA00022679"/>
    </source>
</evidence>
<keyword evidence="4" id="KW-0949">S-adenosyl-L-methionine</keyword>
<reference evidence="8 9" key="1">
    <citation type="submission" date="2017-03" db="EMBL/GenBank/DDBJ databases">
        <title>Genomic and clinical evidence uncovers the enterohepatic species Helicobacter valdiviensis as a potential human intestinal pathogen.</title>
        <authorList>
            <person name="Fresia P."/>
            <person name="Jara R."/>
            <person name="Sierra R."/>
            <person name="Ferres I."/>
            <person name="Greif G."/>
            <person name="Iraola G."/>
            <person name="Collado L."/>
        </authorList>
    </citation>
    <scope>NUCLEOTIDE SEQUENCE [LARGE SCALE GENOMIC DNA]</scope>
    <source>
        <strain evidence="8 9">WBE14</strain>
    </source>
</reference>